<sequence>MDLGRFKTIKLEIKDVLFNFFINQNITLHLRNYFDKTCSLEEHRQISEFKNSNVDNTGQFYL</sequence>
<evidence type="ECO:0000313" key="1">
    <source>
        <dbReference type="EMBL" id="RNA27877.1"/>
    </source>
</evidence>
<accession>A0A3M7RX43</accession>
<evidence type="ECO:0000313" key="2">
    <source>
        <dbReference type="Proteomes" id="UP000276133"/>
    </source>
</evidence>
<name>A0A3M7RX43_BRAPC</name>
<gene>
    <name evidence="1" type="ORF">BpHYR1_043833</name>
</gene>
<reference evidence="1 2" key="1">
    <citation type="journal article" date="2018" name="Sci. Rep.">
        <title>Genomic signatures of local adaptation to the degree of environmental predictability in rotifers.</title>
        <authorList>
            <person name="Franch-Gras L."/>
            <person name="Hahn C."/>
            <person name="Garcia-Roger E.M."/>
            <person name="Carmona M.J."/>
            <person name="Serra M."/>
            <person name="Gomez A."/>
        </authorList>
    </citation>
    <scope>NUCLEOTIDE SEQUENCE [LARGE SCALE GENOMIC DNA]</scope>
    <source>
        <strain evidence="1">HYR1</strain>
    </source>
</reference>
<dbReference type="EMBL" id="REGN01002483">
    <property type="protein sequence ID" value="RNA27877.1"/>
    <property type="molecule type" value="Genomic_DNA"/>
</dbReference>
<protein>
    <submittedName>
        <fullName evidence="1">Uncharacterized protein</fullName>
    </submittedName>
</protein>
<organism evidence="1 2">
    <name type="scientific">Brachionus plicatilis</name>
    <name type="common">Marine rotifer</name>
    <name type="synonym">Brachionus muelleri</name>
    <dbReference type="NCBI Taxonomy" id="10195"/>
    <lineage>
        <taxon>Eukaryota</taxon>
        <taxon>Metazoa</taxon>
        <taxon>Spiralia</taxon>
        <taxon>Gnathifera</taxon>
        <taxon>Rotifera</taxon>
        <taxon>Eurotatoria</taxon>
        <taxon>Monogononta</taxon>
        <taxon>Pseudotrocha</taxon>
        <taxon>Ploima</taxon>
        <taxon>Brachionidae</taxon>
        <taxon>Brachionus</taxon>
    </lineage>
</organism>
<dbReference type="AlphaFoldDB" id="A0A3M7RX43"/>
<keyword evidence="2" id="KW-1185">Reference proteome</keyword>
<dbReference type="Proteomes" id="UP000276133">
    <property type="component" value="Unassembled WGS sequence"/>
</dbReference>
<comment type="caution">
    <text evidence="1">The sequence shown here is derived from an EMBL/GenBank/DDBJ whole genome shotgun (WGS) entry which is preliminary data.</text>
</comment>
<proteinExistence type="predicted"/>